<dbReference type="InterPro" id="IPR000823">
    <property type="entry name" value="Peroxidase_pln"/>
</dbReference>
<organism evidence="14 15">
    <name type="scientific">Sphagnum jensenii</name>
    <dbReference type="NCBI Taxonomy" id="128206"/>
    <lineage>
        <taxon>Eukaryota</taxon>
        <taxon>Viridiplantae</taxon>
        <taxon>Streptophyta</taxon>
        <taxon>Embryophyta</taxon>
        <taxon>Bryophyta</taxon>
        <taxon>Sphagnophytina</taxon>
        <taxon>Sphagnopsida</taxon>
        <taxon>Sphagnales</taxon>
        <taxon>Sphagnaceae</taxon>
        <taxon>Sphagnum</taxon>
    </lineage>
</organism>
<dbReference type="PANTHER" id="PTHR31517">
    <property type="match status" value="1"/>
</dbReference>
<evidence type="ECO:0000256" key="11">
    <source>
        <dbReference type="ARBA" id="ARBA00023157"/>
    </source>
</evidence>
<dbReference type="PANTHER" id="PTHR31517:SF59">
    <property type="entry name" value="PEROXIDASE"/>
    <property type="match status" value="1"/>
</dbReference>
<dbReference type="SUPFAM" id="SSF48113">
    <property type="entry name" value="Heme-dependent peroxidases"/>
    <property type="match status" value="1"/>
</dbReference>
<dbReference type="EC" id="1.11.1.7" evidence="12"/>
<protein>
    <recommendedName>
        <fullName evidence="12">Peroxidase</fullName>
        <ecNumber evidence="12">1.11.1.7</ecNumber>
    </recommendedName>
</protein>
<comment type="similarity">
    <text evidence="3">Belongs to the peroxidase family. Ascorbate peroxidase subfamily.</text>
</comment>
<comment type="similarity">
    <text evidence="12">Belongs to the peroxidase family. Classical plant (class III) peroxidase subfamily.</text>
</comment>
<dbReference type="PRINTS" id="PR00461">
    <property type="entry name" value="PLPEROXIDASE"/>
</dbReference>
<sequence length="341" mass="35975">MKLQAAITSSSFLVTLIMFQLPAAWYQMLQLAHAAQQSQQIQPGFYNITCPTAESIVTSAIRSAHDSDPTVTASLIRLQFHDCFVSGCDASILLTGSNSEQDQLPNLSVRGFDVIAAAKSTLELTCPRTVSCADIIALAARDAVAILGGPSYIVPTGRFDGASPGIVNLPSPNSTVPESMQFFTAVGLTTQDMVNLLGAHTVGSAQCQFFTDRLYNFLGTGQPDPSLNTTYLETLQATCPNKQATAAVNDTMMAVALDDGSQFNFDTSYFTNIQNNKGLLRIDAEIGSDPSTSAIVNTLAANANPSSLFDKSFVSSIVAMGEIGVLASGTVRTVCSDIATA</sequence>
<keyword evidence="10 12" id="KW-0408">Iron</keyword>
<dbReference type="InterPro" id="IPR033905">
    <property type="entry name" value="Secretory_peroxidase"/>
</dbReference>
<evidence type="ECO:0000313" key="15">
    <source>
        <dbReference type="Proteomes" id="UP001497444"/>
    </source>
</evidence>
<dbReference type="EMBL" id="OZ020113">
    <property type="protein sequence ID" value="CAK9266154.1"/>
    <property type="molecule type" value="Genomic_DNA"/>
</dbReference>
<keyword evidence="6 12" id="KW-0349">Heme</keyword>
<dbReference type="Proteomes" id="UP001497444">
    <property type="component" value="Chromosome 18"/>
</dbReference>
<evidence type="ECO:0000256" key="12">
    <source>
        <dbReference type="RuleBase" id="RU362060"/>
    </source>
</evidence>
<dbReference type="PRINTS" id="PR00458">
    <property type="entry name" value="PEROXIDASE"/>
</dbReference>
<keyword evidence="8 12" id="KW-0106">Calcium</keyword>
<evidence type="ECO:0000256" key="6">
    <source>
        <dbReference type="ARBA" id="ARBA00022617"/>
    </source>
</evidence>
<comment type="catalytic activity">
    <reaction evidence="1 12">
        <text>2 a phenolic donor + H2O2 = 2 a phenolic radical donor + 2 H2O</text>
        <dbReference type="Rhea" id="RHEA:56136"/>
        <dbReference type="ChEBI" id="CHEBI:15377"/>
        <dbReference type="ChEBI" id="CHEBI:16240"/>
        <dbReference type="ChEBI" id="CHEBI:139520"/>
        <dbReference type="ChEBI" id="CHEBI:139521"/>
        <dbReference type="EC" id="1.11.1.7"/>
    </reaction>
</comment>
<evidence type="ECO:0000256" key="10">
    <source>
        <dbReference type="ARBA" id="ARBA00023004"/>
    </source>
</evidence>
<proteinExistence type="inferred from homology"/>
<evidence type="ECO:0000313" key="14">
    <source>
        <dbReference type="EMBL" id="CAK9266154.1"/>
    </source>
</evidence>
<evidence type="ECO:0000259" key="13">
    <source>
        <dbReference type="PROSITE" id="PS50873"/>
    </source>
</evidence>
<keyword evidence="5 12" id="KW-0575">Peroxidase</keyword>
<feature type="domain" description="Plant heme peroxidase family profile" evidence="13">
    <location>
        <begin position="40"/>
        <end position="339"/>
    </location>
</feature>
<gene>
    <name evidence="14" type="ORF">CSSPJE1EN1_LOCUS11632</name>
</gene>
<keyword evidence="7 12" id="KW-0479">Metal-binding</keyword>
<name>A0ABP0WH69_9BRYO</name>
<evidence type="ECO:0000256" key="5">
    <source>
        <dbReference type="ARBA" id="ARBA00022559"/>
    </source>
</evidence>
<reference evidence="14" key="1">
    <citation type="submission" date="2024-02" db="EMBL/GenBank/DDBJ databases">
        <authorList>
            <consortium name="ELIXIR-Norway"/>
            <consortium name="Elixir Norway"/>
        </authorList>
    </citation>
    <scope>NUCLEOTIDE SEQUENCE</scope>
</reference>
<keyword evidence="12" id="KW-0376">Hydrogen peroxide</keyword>
<evidence type="ECO:0000256" key="7">
    <source>
        <dbReference type="ARBA" id="ARBA00022723"/>
    </source>
</evidence>
<keyword evidence="11" id="KW-1015">Disulfide bond</keyword>
<dbReference type="PROSITE" id="PS00435">
    <property type="entry name" value="PEROXIDASE_1"/>
    <property type="match status" value="1"/>
</dbReference>
<evidence type="ECO:0000256" key="1">
    <source>
        <dbReference type="ARBA" id="ARBA00000189"/>
    </source>
</evidence>
<dbReference type="Gene3D" id="1.10.520.10">
    <property type="match status" value="1"/>
</dbReference>
<evidence type="ECO:0000256" key="9">
    <source>
        <dbReference type="ARBA" id="ARBA00023002"/>
    </source>
</evidence>
<keyword evidence="9 12" id="KW-0560">Oxidoreductase</keyword>
<comment type="subcellular location">
    <subcellularLocation>
        <location evidence="12">Secreted</location>
    </subcellularLocation>
</comment>
<dbReference type="CDD" id="cd00693">
    <property type="entry name" value="secretory_peroxidase"/>
    <property type="match status" value="1"/>
</dbReference>
<dbReference type="PROSITE" id="PS00436">
    <property type="entry name" value="PEROXIDASE_2"/>
    <property type="match status" value="1"/>
</dbReference>
<evidence type="ECO:0000256" key="3">
    <source>
        <dbReference type="ARBA" id="ARBA00006873"/>
    </source>
</evidence>
<evidence type="ECO:0000256" key="4">
    <source>
        <dbReference type="ARBA" id="ARBA00022525"/>
    </source>
</evidence>
<dbReference type="InterPro" id="IPR002016">
    <property type="entry name" value="Haem_peroxidase"/>
</dbReference>
<dbReference type="PROSITE" id="PS50873">
    <property type="entry name" value="PEROXIDASE_4"/>
    <property type="match status" value="1"/>
</dbReference>
<dbReference type="InterPro" id="IPR019793">
    <property type="entry name" value="Peroxidases_heam-ligand_BS"/>
</dbReference>
<dbReference type="InterPro" id="IPR019794">
    <property type="entry name" value="Peroxidases_AS"/>
</dbReference>
<comment type="cofactor">
    <cofactor evidence="12">
        <name>heme b</name>
        <dbReference type="ChEBI" id="CHEBI:60344"/>
    </cofactor>
    <text evidence="12">Binds 1 heme b (iron(II)-protoporphyrin IX) group per subunit.</text>
</comment>
<comment type="function">
    <text evidence="2">Removal of H(2)O(2), oxidation of toxic reductants, biosynthesis and degradation of lignin, suberization, auxin catabolism, response to environmental stresses such as wounding, pathogen attack and oxidative stress. These functions might be dependent on each isozyme/isoform in each plant tissue.</text>
</comment>
<comment type="cofactor">
    <cofactor evidence="12">
        <name>Ca(2+)</name>
        <dbReference type="ChEBI" id="CHEBI:29108"/>
    </cofactor>
    <text evidence="12">Binds 2 calcium ions per subunit.</text>
</comment>
<dbReference type="InterPro" id="IPR010255">
    <property type="entry name" value="Haem_peroxidase_sf"/>
</dbReference>
<dbReference type="Gene3D" id="1.10.420.10">
    <property type="entry name" value="Peroxidase, domain 2"/>
    <property type="match status" value="1"/>
</dbReference>
<keyword evidence="15" id="KW-1185">Reference proteome</keyword>
<accession>A0ABP0WH69</accession>
<dbReference type="Pfam" id="PF00141">
    <property type="entry name" value="peroxidase"/>
    <property type="match status" value="1"/>
</dbReference>
<evidence type="ECO:0000256" key="2">
    <source>
        <dbReference type="ARBA" id="ARBA00002322"/>
    </source>
</evidence>
<evidence type="ECO:0000256" key="8">
    <source>
        <dbReference type="ARBA" id="ARBA00022837"/>
    </source>
</evidence>
<keyword evidence="4 12" id="KW-0964">Secreted</keyword>